<evidence type="ECO:0000313" key="8">
    <source>
        <dbReference type="Proteomes" id="UP000265100"/>
    </source>
</evidence>
<dbReference type="InterPro" id="IPR013783">
    <property type="entry name" value="Ig-like_fold"/>
</dbReference>
<feature type="domain" description="Immunoglobulin" evidence="6">
    <location>
        <begin position="14"/>
        <end position="120"/>
    </location>
</feature>
<evidence type="ECO:0000256" key="1">
    <source>
        <dbReference type="ARBA" id="ARBA00022729"/>
    </source>
</evidence>
<proteinExistence type="predicted"/>
<accession>A0A3P8QEM7</accession>
<keyword evidence="2" id="KW-1064">Adaptive immunity</keyword>
<dbReference type="STRING" id="8154.ENSACLP00000027542"/>
<evidence type="ECO:0008006" key="9">
    <source>
        <dbReference type="Google" id="ProtNLM"/>
    </source>
</evidence>
<evidence type="ECO:0000256" key="3">
    <source>
        <dbReference type="ARBA" id="ARBA00023170"/>
    </source>
</evidence>
<dbReference type="InterPro" id="IPR003599">
    <property type="entry name" value="Ig_sub"/>
</dbReference>
<name>A0A3P8QEM7_ASTCA</name>
<feature type="domain" description="Immunoglobulin V-set" evidence="5">
    <location>
        <begin position="24"/>
        <end position="99"/>
    </location>
</feature>
<reference evidence="7" key="2">
    <citation type="submission" date="2025-08" db="UniProtKB">
        <authorList>
            <consortium name="Ensembl"/>
        </authorList>
    </citation>
    <scope>IDENTIFICATION</scope>
</reference>
<organism evidence="7 8">
    <name type="scientific">Astatotilapia calliptera</name>
    <name type="common">Eastern happy</name>
    <name type="synonym">Chromis callipterus</name>
    <dbReference type="NCBI Taxonomy" id="8154"/>
    <lineage>
        <taxon>Eukaryota</taxon>
        <taxon>Metazoa</taxon>
        <taxon>Chordata</taxon>
        <taxon>Craniata</taxon>
        <taxon>Vertebrata</taxon>
        <taxon>Euteleostomi</taxon>
        <taxon>Actinopterygii</taxon>
        <taxon>Neopterygii</taxon>
        <taxon>Teleostei</taxon>
        <taxon>Neoteleostei</taxon>
        <taxon>Acanthomorphata</taxon>
        <taxon>Ovalentaria</taxon>
        <taxon>Cichlomorphae</taxon>
        <taxon>Cichliformes</taxon>
        <taxon>Cichlidae</taxon>
        <taxon>African cichlids</taxon>
        <taxon>Pseudocrenilabrinae</taxon>
        <taxon>Haplochromini</taxon>
        <taxon>Astatotilapia</taxon>
    </lineage>
</organism>
<keyword evidence="8" id="KW-1185">Reference proteome</keyword>
<evidence type="ECO:0000313" key="7">
    <source>
        <dbReference type="Ensembl" id="ENSACLP00000027542.2"/>
    </source>
</evidence>
<reference evidence="7" key="3">
    <citation type="submission" date="2025-09" db="UniProtKB">
        <authorList>
            <consortium name="Ensembl"/>
        </authorList>
    </citation>
    <scope>IDENTIFICATION</scope>
</reference>
<dbReference type="InterPro" id="IPR036179">
    <property type="entry name" value="Ig-like_dom_sf"/>
</dbReference>
<evidence type="ECO:0000259" key="5">
    <source>
        <dbReference type="SMART" id="SM00406"/>
    </source>
</evidence>
<keyword evidence="4" id="KW-0393">Immunoglobulin domain</keyword>
<evidence type="ECO:0000256" key="4">
    <source>
        <dbReference type="ARBA" id="ARBA00023319"/>
    </source>
</evidence>
<dbReference type="PANTHER" id="PTHR19367:SF18">
    <property type="entry name" value="T CELL RECEPTOR ALPHA VARIABLE 16"/>
    <property type="match status" value="1"/>
</dbReference>
<dbReference type="PANTHER" id="PTHR19367">
    <property type="entry name" value="T-CELL RECEPTOR ALPHA CHAIN V REGION"/>
    <property type="match status" value="1"/>
</dbReference>
<dbReference type="SUPFAM" id="SSF48726">
    <property type="entry name" value="Immunoglobulin"/>
    <property type="match status" value="1"/>
</dbReference>
<keyword evidence="2" id="KW-0391">Immunity</keyword>
<keyword evidence="3" id="KW-0675">Receptor</keyword>
<dbReference type="AlphaFoldDB" id="A0A3P8QEM7"/>
<dbReference type="InterPro" id="IPR013106">
    <property type="entry name" value="Ig_V-set"/>
</dbReference>
<dbReference type="SMART" id="SM00409">
    <property type="entry name" value="IG"/>
    <property type="match status" value="1"/>
</dbReference>
<evidence type="ECO:0000259" key="6">
    <source>
        <dbReference type="SMART" id="SM00409"/>
    </source>
</evidence>
<dbReference type="GO" id="GO:0002250">
    <property type="term" value="P:adaptive immune response"/>
    <property type="evidence" value="ECO:0007669"/>
    <property type="project" value="UniProtKB-KW"/>
</dbReference>
<dbReference type="Proteomes" id="UP000265100">
    <property type="component" value="Chromosome 18"/>
</dbReference>
<dbReference type="InterPro" id="IPR051287">
    <property type="entry name" value="TCR_variable_region"/>
</dbReference>
<dbReference type="SMART" id="SM00406">
    <property type="entry name" value="IGv"/>
    <property type="match status" value="1"/>
</dbReference>
<dbReference type="Ensembl" id="ENSACLT00000028188.2">
    <property type="protein sequence ID" value="ENSACLP00000027542.2"/>
    <property type="gene ID" value="ENSACLG00000018694.2"/>
</dbReference>
<dbReference type="GeneTree" id="ENSGT01030000234891"/>
<dbReference type="Pfam" id="PF07686">
    <property type="entry name" value="V-set"/>
    <property type="match status" value="1"/>
</dbReference>
<protein>
    <recommendedName>
        <fullName evidence="9">Ig-like domain-containing protein</fullName>
    </recommendedName>
</protein>
<evidence type="ECO:0000256" key="2">
    <source>
        <dbReference type="ARBA" id="ARBA00023130"/>
    </source>
</evidence>
<sequence length="222" mass="25188">YSRFLCKIFTDFCFFRCQLLEGSTATLSYRYSRQATGSDQFYWYRQYPGKPPEFLTFNLGTQNTTNSKLSVRMVDDRNGLNLQISSAAVSDSAVYYCAVRPTVTGNSKTLYKNLWTTAVTANFSSYNNVTSLLLSLVITVFSSGEACHAAAEQQSWKKHSRGNIPVSNQTLIFLCFVCSQNIKNILIDDFNLSTFYLNILMLTKMKVSQGTSMYMSFLFYSC</sequence>
<keyword evidence="1" id="KW-0732">Signal</keyword>
<dbReference type="Bgee" id="ENSACLG00000018694">
    <property type="expression patterns" value="Expressed in ovary and 5 other cell types or tissues"/>
</dbReference>
<reference evidence="7" key="1">
    <citation type="submission" date="2018-05" db="EMBL/GenBank/DDBJ databases">
        <authorList>
            <person name="Datahose"/>
        </authorList>
    </citation>
    <scope>NUCLEOTIDE SEQUENCE</scope>
</reference>
<dbReference type="Gene3D" id="2.60.40.10">
    <property type="entry name" value="Immunoglobulins"/>
    <property type="match status" value="1"/>
</dbReference>